<organism evidence="2 3">
    <name type="scientific">Bagarius yarrelli</name>
    <name type="common">Goonch</name>
    <name type="synonym">Bagrus yarrelli</name>
    <dbReference type="NCBI Taxonomy" id="175774"/>
    <lineage>
        <taxon>Eukaryota</taxon>
        <taxon>Metazoa</taxon>
        <taxon>Chordata</taxon>
        <taxon>Craniata</taxon>
        <taxon>Vertebrata</taxon>
        <taxon>Euteleostomi</taxon>
        <taxon>Actinopterygii</taxon>
        <taxon>Neopterygii</taxon>
        <taxon>Teleostei</taxon>
        <taxon>Ostariophysi</taxon>
        <taxon>Siluriformes</taxon>
        <taxon>Sisoridae</taxon>
        <taxon>Sisorinae</taxon>
        <taxon>Bagarius</taxon>
    </lineage>
</organism>
<reference evidence="2 3" key="1">
    <citation type="journal article" date="2019" name="Genome Biol. Evol.">
        <title>Whole-Genome Sequencing of the Giant Devil Catfish, Bagarius yarrelli.</title>
        <authorList>
            <person name="Jiang W."/>
            <person name="Lv Y."/>
            <person name="Cheng L."/>
            <person name="Yang K."/>
            <person name="Chao B."/>
            <person name="Wang X."/>
            <person name="Li Y."/>
            <person name="Pan X."/>
            <person name="You X."/>
            <person name="Zhang Y."/>
            <person name="Yang J."/>
            <person name="Li J."/>
            <person name="Zhang X."/>
            <person name="Liu S."/>
            <person name="Sun C."/>
            <person name="Yang J."/>
            <person name="Shi Q."/>
        </authorList>
    </citation>
    <scope>NUCLEOTIDE SEQUENCE [LARGE SCALE GENOMIC DNA]</scope>
    <source>
        <strain evidence="2">JWS20170419001</strain>
        <tissue evidence="2">Muscle</tissue>
    </source>
</reference>
<dbReference type="OrthoDB" id="10070374at2759"/>
<accession>A0A556U4Z8</accession>
<evidence type="ECO:0000313" key="3">
    <source>
        <dbReference type="Proteomes" id="UP000319801"/>
    </source>
</evidence>
<evidence type="ECO:0000256" key="1">
    <source>
        <dbReference type="SAM" id="MobiDB-lite"/>
    </source>
</evidence>
<dbReference type="Proteomes" id="UP000319801">
    <property type="component" value="Unassembled WGS sequence"/>
</dbReference>
<proteinExistence type="predicted"/>
<protein>
    <submittedName>
        <fullName evidence="2">Uncharacterized protein</fullName>
    </submittedName>
</protein>
<comment type="caution">
    <text evidence="2">The sequence shown here is derived from an EMBL/GenBank/DDBJ whole genome shotgun (WGS) entry which is preliminary data.</text>
</comment>
<evidence type="ECO:0000313" key="2">
    <source>
        <dbReference type="EMBL" id="TSM77350.1"/>
    </source>
</evidence>
<gene>
    <name evidence="2" type="ORF">Baya_6100</name>
</gene>
<feature type="region of interest" description="Disordered" evidence="1">
    <location>
        <begin position="1"/>
        <end position="45"/>
    </location>
</feature>
<sequence length="83" mass="9071">MSSLKESEEQTSPPATPGSLGVHVASSHFSNTSASRGKSGLGDGCERKYKKRENERCLILELKRVLVAIIRPLTFALKRTGEQ</sequence>
<dbReference type="EMBL" id="VCAZ01000049">
    <property type="protein sequence ID" value="TSM77350.1"/>
    <property type="molecule type" value="Genomic_DNA"/>
</dbReference>
<feature type="compositionally biased region" description="Polar residues" evidence="1">
    <location>
        <begin position="27"/>
        <end position="36"/>
    </location>
</feature>
<keyword evidence="3" id="KW-1185">Reference proteome</keyword>
<dbReference type="AlphaFoldDB" id="A0A556U4Z8"/>
<name>A0A556U4Z8_BAGYA</name>